<gene>
    <name evidence="1" type="ORF">FJN17_14520</name>
</gene>
<evidence type="ECO:0000313" key="2">
    <source>
        <dbReference type="Proteomes" id="UP000319298"/>
    </source>
</evidence>
<organism evidence="1 2">
    <name type="scientific">Bradyrhizobium symbiodeficiens</name>
    <dbReference type="NCBI Taxonomy" id="1404367"/>
    <lineage>
        <taxon>Bacteria</taxon>
        <taxon>Pseudomonadati</taxon>
        <taxon>Pseudomonadota</taxon>
        <taxon>Alphaproteobacteria</taxon>
        <taxon>Hyphomicrobiales</taxon>
        <taxon>Nitrobacteraceae</taxon>
        <taxon>Bradyrhizobium</taxon>
    </lineage>
</organism>
<reference evidence="2" key="1">
    <citation type="submission" date="2019-06" db="EMBL/GenBank/DDBJ databases">
        <title>Whole-Genome Sequence of Bradyrhizobium sp. 3 Strain 65S1MB.</title>
        <authorList>
            <person name="Bromfield E.S.P."/>
            <person name="Cloutier S."/>
            <person name="Nguyen H.D.T."/>
        </authorList>
    </citation>
    <scope>NUCLEOTIDE SEQUENCE [LARGE SCALE GENOMIC DNA]</scope>
    <source>
        <strain evidence="2">65S1MB</strain>
    </source>
</reference>
<evidence type="ECO:0008006" key="3">
    <source>
        <dbReference type="Google" id="ProtNLM"/>
    </source>
</evidence>
<name>A0ABX5W5U5_9BRAD</name>
<dbReference type="EMBL" id="CP041090">
    <property type="protein sequence ID" value="QDF38674.1"/>
    <property type="molecule type" value="Genomic_DNA"/>
</dbReference>
<keyword evidence="2" id="KW-1185">Reference proteome</keyword>
<evidence type="ECO:0000313" key="1">
    <source>
        <dbReference type="EMBL" id="QDF38674.1"/>
    </source>
</evidence>
<accession>A0ABX5W5U5</accession>
<proteinExistence type="predicted"/>
<reference evidence="1 2" key="2">
    <citation type="journal article" date="2020" name="Int. J. Syst. Evol. Microbiol.">
        <title>Description and complete genome sequences of Bradyrhizobium symbiodeficiens sp. nov., a non-symbiotic bacterium associated with legumes native to Canada.</title>
        <authorList>
            <person name="Bromfield E.S.P."/>
            <person name="Cloutier S."/>
            <person name="Nguyen H.D.T."/>
        </authorList>
    </citation>
    <scope>NUCLEOTIDE SEQUENCE [LARGE SCALE GENOMIC DNA]</scope>
    <source>
        <strain evidence="1 2">65S1MB</strain>
    </source>
</reference>
<protein>
    <recommendedName>
        <fullName evidence="3">DUF1499 domain-containing protein</fullName>
    </recommendedName>
</protein>
<sequence>MSAATSGFLLTVSHVAAFMRAISWKQGSAVTPRRRSEKQIVEELEAGREHLLSAPASRRLLSLLRQRLQSITRNIYIIRCIPEQTEELYDILVDGATVVHIELPRDASSAEIVFETSGIKEYLGAHSHITKPNRRRLELALQLAQR</sequence>
<dbReference type="RefSeq" id="WP_140480183.1">
    <property type="nucleotide sequence ID" value="NZ_CP041090.2"/>
</dbReference>
<dbReference type="Proteomes" id="UP000319298">
    <property type="component" value="Chromosome"/>
</dbReference>